<accession>A0A8J3JNX5</accession>
<protein>
    <recommendedName>
        <fullName evidence="4">DUF3618 domain-containing protein</fullName>
    </recommendedName>
</protein>
<keyword evidence="3" id="KW-1185">Reference proteome</keyword>
<evidence type="ECO:0008006" key="4">
    <source>
        <dbReference type="Google" id="ProtNLM"/>
    </source>
</evidence>
<organism evidence="2 3">
    <name type="scientific">Catellatospora bangladeshensis</name>
    <dbReference type="NCBI Taxonomy" id="310355"/>
    <lineage>
        <taxon>Bacteria</taxon>
        <taxon>Bacillati</taxon>
        <taxon>Actinomycetota</taxon>
        <taxon>Actinomycetes</taxon>
        <taxon>Micromonosporales</taxon>
        <taxon>Micromonosporaceae</taxon>
        <taxon>Catellatospora</taxon>
    </lineage>
</organism>
<keyword evidence="1" id="KW-0472">Membrane</keyword>
<dbReference type="Proteomes" id="UP000601223">
    <property type="component" value="Unassembled WGS sequence"/>
</dbReference>
<dbReference type="AlphaFoldDB" id="A0A8J3JNX5"/>
<comment type="caution">
    <text evidence="2">The sequence shown here is derived from an EMBL/GenBank/DDBJ whole genome shotgun (WGS) entry which is preliminary data.</text>
</comment>
<evidence type="ECO:0000313" key="3">
    <source>
        <dbReference type="Proteomes" id="UP000601223"/>
    </source>
</evidence>
<keyword evidence="1" id="KW-1133">Transmembrane helix</keyword>
<sequence>MPPKDKNVEAAVDQVTQRATDAGAAVAERADEVRQTLTATGREIADKAATLKDEAGTAALAVKDRTVETAGLVKDHAAELAHDLADRMPRSTEQWEALGRDLRDRIRANPTPWAVGAAAVLVAYLVGRRATR</sequence>
<proteinExistence type="predicted"/>
<gene>
    <name evidence="2" type="ORF">Cba03nite_55210</name>
</gene>
<evidence type="ECO:0000256" key="1">
    <source>
        <dbReference type="SAM" id="Phobius"/>
    </source>
</evidence>
<evidence type="ECO:0000313" key="2">
    <source>
        <dbReference type="EMBL" id="GIF84172.1"/>
    </source>
</evidence>
<dbReference type="EMBL" id="BONF01000034">
    <property type="protein sequence ID" value="GIF84172.1"/>
    <property type="molecule type" value="Genomic_DNA"/>
</dbReference>
<reference evidence="2 3" key="1">
    <citation type="submission" date="2021-01" db="EMBL/GenBank/DDBJ databases">
        <title>Whole genome shotgun sequence of Catellatospora bangladeshensis NBRC 107357.</title>
        <authorList>
            <person name="Komaki H."/>
            <person name="Tamura T."/>
        </authorList>
    </citation>
    <scope>NUCLEOTIDE SEQUENCE [LARGE SCALE GENOMIC DNA]</scope>
    <source>
        <strain evidence="2 3">NBRC 107357</strain>
    </source>
</reference>
<feature type="transmembrane region" description="Helical" evidence="1">
    <location>
        <begin position="110"/>
        <end position="127"/>
    </location>
</feature>
<name>A0A8J3JNX5_9ACTN</name>
<keyword evidence="1" id="KW-0812">Transmembrane</keyword>
<dbReference type="RefSeq" id="WP_203752080.1">
    <property type="nucleotide sequence ID" value="NZ_BONF01000034.1"/>
</dbReference>